<evidence type="ECO:0000256" key="1">
    <source>
        <dbReference type="PROSITE-ProRule" id="PRU00042"/>
    </source>
</evidence>
<evidence type="ECO:0000313" key="4">
    <source>
        <dbReference type="EMBL" id="KAF2459911.1"/>
    </source>
</evidence>
<feature type="region of interest" description="Disordered" evidence="2">
    <location>
        <begin position="378"/>
        <end position="410"/>
    </location>
</feature>
<feature type="region of interest" description="Disordered" evidence="2">
    <location>
        <begin position="419"/>
        <end position="438"/>
    </location>
</feature>
<dbReference type="InterPro" id="IPR051061">
    <property type="entry name" value="Zinc_finger_trans_reg"/>
</dbReference>
<evidence type="ECO:0000259" key="3">
    <source>
        <dbReference type="PROSITE" id="PS50157"/>
    </source>
</evidence>
<dbReference type="GO" id="GO:0005634">
    <property type="term" value="C:nucleus"/>
    <property type="evidence" value="ECO:0007669"/>
    <property type="project" value="TreeGrafter"/>
</dbReference>
<feature type="region of interest" description="Disordered" evidence="2">
    <location>
        <begin position="17"/>
        <end position="37"/>
    </location>
</feature>
<dbReference type="AlphaFoldDB" id="A0A6A6P7D7"/>
<reference evidence="4" key="1">
    <citation type="journal article" date="2020" name="Stud. Mycol.">
        <title>101 Dothideomycetes genomes: a test case for predicting lifestyles and emergence of pathogens.</title>
        <authorList>
            <person name="Haridas S."/>
            <person name="Albert R."/>
            <person name="Binder M."/>
            <person name="Bloem J."/>
            <person name="Labutti K."/>
            <person name="Salamov A."/>
            <person name="Andreopoulos B."/>
            <person name="Baker S."/>
            <person name="Barry K."/>
            <person name="Bills G."/>
            <person name="Bluhm B."/>
            <person name="Cannon C."/>
            <person name="Castanera R."/>
            <person name="Culley D."/>
            <person name="Daum C."/>
            <person name="Ezra D."/>
            <person name="Gonzalez J."/>
            <person name="Henrissat B."/>
            <person name="Kuo A."/>
            <person name="Liang C."/>
            <person name="Lipzen A."/>
            <person name="Lutzoni F."/>
            <person name="Magnuson J."/>
            <person name="Mondo S."/>
            <person name="Nolan M."/>
            <person name="Ohm R."/>
            <person name="Pangilinan J."/>
            <person name="Park H.-J."/>
            <person name="Ramirez L."/>
            <person name="Alfaro M."/>
            <person name="Sun H."/>
            <person name="Tritt A."/>
            <person name="Yoshinaga Y."/>
            <person name="Zwiers L.-H."/>
            <person name="Turgeon B."/>
            <person name="Goodwin S."/>
            <person name="Spatafora J."/>
            <person name="Crous P."/>
            <person name="Grigoriev I."/>
        </authorList>
    </citation>
    <scope>NUCLEOTIDE SEQUENCE</scope>
    <source>
        <strain evidence="4">ATCC 16933</strain>
    </source>
</reference>
<dbReference type="PANTHER" id="PTHR46179:SF19">
    <property type="entry name" value="C2H2 FINGER DOMAIN TRANSCRIPTION FACTOR (EUROFUNG)-RELATED"/>
    <property type="match status" value="1"/>
</dbReference>
<accession>A0A6A6P7D7</accession>
<dbReference type="PROSITE" id="PS00028">
    <property type="entry name" value="ZINC_FINGER_C2H2_1"/>
    <property type="match status" value="2"/>
</dbReference>
<feature type="region of interest" description="Disordered" evidence="2">
    <location>
        <begin position="535"/>
        <end position="556"/>
    </location>
</feature>
<evidence type="ECO:0000313" key="5">
    <source>
        <dbReference type="Proteomes" id="UP000799766"/>
    </source>
</evidence>
<evidence type="ECO:0000256" key="2">
    <source>
        <dbReference type="SAM" id="MobiDB-lite"/>
    </source>
</evidence>
<feature type="region of interest" description="Disordered" evidence="2">
    <location>
        <begin position="134"/>
        <end position="207"/>
    </location>
</feature>
<dbReference type="GO" id="GO:0006357">
    <property type="term" value="P:regulation of transcription by RNA polymerase II"/>
    <property type="evidence" value="ECO:0007669"/>
    <property type="project" value="TreeGrafter"/>
</dbReference>
<feature type="compositionally biased region" description="Basic and acidic residues" evidence="2">
    <location>
        <begin position="540"/>
        <end position="556"/>
    </location>
</feature>
<keyword evidence="1" id="KW-0863">Zinc-finger</keyword>
<keyword evidence="5" id="KW-1185">Reference proteome</keyword>
<feature type="compositionally biased region" description="Basic and acidic residues" evidence="2">
    <location>
        <begin position="151"/>
        <end position="160"/>
    </location>
</feature>
<feature type="region of interest" description="Disordered" evidence="2">
    <location>
        <begin position="761"/>
        <end position="801"/>
    </location>
</feature>
<dbReference type="PROSITE" id="PS50157">
    <property type="entry name" value="ZINC_FINGER_C2H2_2"/>
    <property type="match status" value="2"/>
</dbReference>
<name>A0A6A6P7D7_9PEZI</name>
<dbReference type="PANTHER" id="PTHR46179">
    <property type="entry name" value="ZINC FINGER PROTEIN"/>
    <property type="match status" value="1"/>
</dbReference>
<dbReference type="GO" id="GO:0008270">
    <property type="term" value="F:zinc ion binding"/>
    <property type="evidence" value="ECO:0007669"/>
    <property type="project" value="UniProtKB-KW"/>
</dbReference>
<feature type="domain" description="C2H2-type" evidence="3">
    <location>
        <begin position="568"/>
        <end position="592"/>
    </location>
</feature>
<dbReference type="InterPro" id="IPR013087">
    <property type="entry name" value="Znf_C2H2_type"/>
</dbReference>
<dbReference type="SMART" id="SM00355">
    <property type="entry name" value="ZnF_C2H2"/>
    <property type="match status" value="6"/>
</dbReference>
<proteinExistence type="predicted"/>
<gene>
    <name evidence="4" type="ORF">BDY21DRAFT_180942</name>
</gene>
<dbReference type="Gene3D" id="3.30.160.60">
    <property type="entry name" value="Classic Zinc Finger"/>
    <property type="match status" value="2"/>
</dbReference>
<sequence length="872" mass="96561">MANDYTRMSHEIYSQLGQRPTSTNGFSQHTAGHVQSFDEPANPAYEQVSQRVPSGTMIAFGNGPNGRGNGHSPVQEIALDLPTGSMPMFRFYTEVDPPWVPVRGNAPMGFQRQSNPNVNFTSFRDQQTFSIDEASSHYQGDSAYHSASVKEPTEGGHESLEITPTFDHLQPFTGRGADTQQPYKPSEGAKEVSQPAQKTQGSRKGPLQKCPFCGEVPKCNSEYKKHINRHKKPFKCQWPDCKRQDGFQTQNDLQRHEKSVHGSSTSGSWYQCAGKGCKHLNKRWPRLDNFKQHVQRMHKTENQDKVIKNSKVVLPPPGPSQPENTIRYNMAEDLVGMDPAAAAEGQSTTLGAIMNSHPGQPGLGDHAIMQWGEFESPNMPHQAGTSSQQGVRGSPALSISEEPSPVVDRTKQANELADPLAQSKAPSKGNAFEEPNLKDTRNPAATVSASLGGIPGDLDSISALIMAKLNEGPSDESQAEKLKRALSSLFGGKDSTQNGANGVGGDCDESSSCNSPPAVTLGSLEGSKDLVASSSADMKASLHKDHPAENEKTTPVDAKSRPVNTAQYKCYQKGCNKAYRRQCQLTKHMKRHDRPYGCTYSRCEKYFGSKSDWKRHEYYQHFQLDMWRCDIESCGNQRTHPSANSAPPRKEECGKLYYKRESFINHILEEHNVTASDKVLDRIIANHRIGRNYQGQFWCGFCRSIQRLTKGGVEAWSERIDHIDQHIRDGQSIAGWWCAEYNKTKREVAKMFDRTIFEDEMDDGSGCPQPSANDPGSLIQDSPGASAEGRKRQRWASDDGAMQHRAKKERVWLCCACGSGPHLWSLDKRCNGSGSHMGYCEHMPCQNCTRVSLMDGQMGGEMPGVNPKDLMC</sequence>
<feature type="region of interest" description="Disordered" evidence="2">
    <location>
        <begin position="490"/>
        <end position="519"/>
    </location>
</feature>
<keyword evidence="1" id="KW-0479">Metal-binding</keyword>
<feature type="domain" description="C2H2-type" evidence="3">
    <location>
        <begin position="596"/>
        <end position="621"/>
    </location>
</feature>
<dbReference type="EMBL" id="MU001674">
    <property type="protein sequence ID" value="KAF2459911.1"/>
    <property type="molecule type" value="Genomic_DNA"/>
</dbReference>
<dbReference type="OrthoDB" id="6077919at2759"/>
<feature type="compositionally biased region" description="Polar residues" evidence="2">
    <location>
        <begin position="17"/>
        <end position="30"/>
    </location>
</feature>
<dbReference type="Proteomes" id="UP000799766">
    <property type="component" value="Unassembled WGS sequence"/>
</dbReference>
<organism evidence="4 5">
    <name type="scientific">Lineolata rhizophorae</name>
    <dbReference type="NCBI Taxonomy" id="578093"/>
    <lineage>
        <taxon>Eukaryota</taxon>
        <taxon>Fungi</taxon>
        <taxon>Dikarya</taxon>
        <taxon>Ascomycota</taxon>
        <taxon>Pezizomycotina</taxon>
        <taxon>Dothideomycetes</taxon>
        <taxon>Dothideomycetes incertae sedis</taxon>
        <taxon>Lineolatales</taxon>
        <taxon>Lineolataceae</taxon>
        <taxon>Lineolata</taxon>
    </lineage>
</organism>
<keyword evidence="1" id="KW-0862">Zinc</keyword>
<protein>
    <recommendedName>
        <fullName evidence="3">C2H2-type domain-containing protein</fullName>
    </recommendedName>
</protein>